<geneLocation type="plasmid" evidence="1">
    <name>pYE854</name>
</geneLocation>
<accession>B0RL13</accession>
<evidence type="ECO:0000313" key="1">
    <source>
        <dbReference type="EMBL" id="CAP20265.1"/>
    </source>
</evidence>
<proteinExistence type="predicted"/>
<organism evidence="1">
    <name type="scientific">Yersinia enterocolitica</name>
    <dbReference type="NCBI Taxonomy" id="630"/>
    <lineage>
        <taxon>Bacteria</taxon>
        <taxon>Pseudomonadati</taxon>
        <taxon>Pseudomonadota</taxon>
        <taxon>Gammaproteobacteria</taxon>
        <taxon>Enterobacterales</taxon>
        <taxon>Yersiniaceae</taxon>
        <taxon>Yersinia</taxon>
    </lineage>
</organism>
<sequence>MGFSLLKTGLTASPDSQTMRLTSRLLNVTVVETSGRTRWVLMLFTFAVATAEVRLRAQIRSSLFIL</sequence>
<reference evidence="1" key="1">
    <citation type="journal article" date="2008" name="J. Bacteriol.">
        <title>Genetic and functional properties of the self-transmissible Yersinia enterocolitica plasmid pYE854, which mobilizes the virulence plasmid pYV.</title>
        <authorList>
            <person name="Hammerl J.A."/>
            <person name="Klein I."/>
            <person name="Lanka E."/>
            <person name="Appel B."/>
            <person name="Hertwig S."/>
        </authorList>
    </citation>
    <scope>NUCLEOTIDE SEQUENCE [LARGE SCALE GENOMIC DNA]</scope>
    <source>
        <strain evidence="1">29854</strain>
        <plasmid evidence="1">pYE854</plasmid>
    </source>
</reference>
<protein>
    <submittedName>
        <fullName evidence="1">Uncharacterized protein</fullName>
    </submittedName>
</protein>
<dbReference type="EMBL" id="AM905950">
    <property type="protein sequence ID" value="CAP20265.1"/>
    <property type="molecule type" value="Genomic_DNA"/>
</dbReference>
<dbReference type="AlphaFoldDB" id="B0RL13"/>
<keyword evidence="1" id="KW-0614">Plasmid</keyword>
<name>B0RL13_YEREN</name>